<dbReference type="RefSeq" id="WP_155472495.1">
    <property type="nucleotide sequence ID" value="NZ_BMKG01000028.1"/>
</dbReference>
<dbReference type="EMBL" id="WNKZ01000075">
    <property type="protein sequence ID" value="MTV55223.1"/>
    <property type="molecule type" value="Genomic_DNA"/>
</dbReference>
<name>A0A6I3T179_9BURK</name>
<comment type="caution">
    <text evidence="1">The sequence shown here is derived from an EMBL/GenBank/DDBJ whole genome shotgun (WGS) entry which is preliminary data.</text>
</comment>
<evidence type="ECO:0000313" key="2">
    <source>
        <dbReference type="Proteomes" id="UP000430634"/>
    </source>
</evidence>
<sequence>MDGSFALLPRCRQRAQAELAFWESTEGELDWNIGSVRASSIKTPIKIMTSKFFVMVYGRDALLPCKLLTIVFFRNEGRTTALMRFSDPDKPRADATVVPGFPAIAVPYAFKTVTPSNSFVRNVDQGLLFNQRQ</sequence>
<accession>A0A6I3T179</accession>
<evidence type="ECO:0000313" key="1">
    <source>
        <dbReference type="EMBL" id="MTV55223.1"/>
    </source>
</evidence>
<gene>
    <name evidence="1" type="ORF">GM672_21065</name>
</gene>
<organism evidence="1 2">
    <name type="scientific">Pseudoduganella buxea</name>
    <dbReference type="NCBI Taxonomy" id="1949069"/>
    <lineage>
        <taxon>Bacteria</taxon>
        <taxon>Pseudomonadati</taxon>
        <taxon>Pseudomonadota</taxon>
        <taxon>Betaproteobacteria</taxon>
        <taxon>Burkholderiales</taxon>
        <taxon>Oxalobacteraceae</taxon>
        <taxon>Telluria group</taxon>
        <taxon>Pseudoduganella</taxon>
    </lineage>
</organism>
<proteinExistence type="predicted"/>
<dbReference type="Proteomes" id="UP000430634">
    <property type="component" value="Unassembled WGS sequence"/>
</dbReference>
<reference evidence="1 2" key="1">
    <citation type="submission" date="2019-11" db="EMBL/GenBank/DDBJ databases">
        <title>Type strains purchased from KCTC, JCM and DSMZ.</title>
        <authorList>
            <person name="Lu H."/>
        </authorList>
    </citation>
    <scope>NUCLEOTIDE SEQUENCE [LARGE SCALE GENOMIC DNA]</scope>
    <source>
        <strain evidence="1 2">KCTC 52429</strain>
    </source>
</reference>
<protein>
    <submittedName>
        <fullName evidence="1">Uncharacterized protein</fullName>
    </submittedName>
</protein>
<dbReference type="AlphaFoldDB" id="A0A6I3T179"/>